<dbReference type="Gene3D" id="3.20.20.70">
    <property type="entry name" value="Aldolase class I"/>
    <property type="match status" value="1"/>
</dbReference>
<evidence type="ECO:0000256" key="1">
    <source>
        <dbReference type="ARBA" id="ARBA00006100"/>
    </source>
</evidence>
<evidence type="ECO:0000313" key="12">
    <source>
        <dbReference type="Proteomes" id="UP000824145"/>
    </source>
</evidence>
<protein>
    <recommendedName>
        <fullName evidence="2 9">Heme chaperone HemW</fullName>
    </recommendedName>
</protein>
<keyword evidence="9" id="KW-0963">Cytoplasm</keyword>
<dbReference type="SFLD" id="SFLDF00562">
    <property type="entry name" value="HemN-like__clustered_with_heat"/>
    <property type="match status" value="1"/>
</dbReference>
<dbReference type="SFLD" id="SFLDG01065">
    <property type="entry name" value="anaerobic_coproporphyrinogen-I"/>
    <property type="match status" value="1"/>
</dbReference>
<dbReference type="GO" id="GO:0005737">
    <property type="term" value="C:cytoplasm"/>
    <property type="evidence" value="ECO:0007669"/>
    <property type="project" value="UniProtKB-SubCell"/>
</dbReference>
<dbReference type="SFLD" id="SFLDG01082">
    <property type="entry name" value="B12-binding_domain_containing"/>
    <property type="match status" value="1"/>
</dbReference>
<evidence type="ECO:0000256" key="2">
    <source>
        <dbReference type="ARBA" id="ARBA00017228"/>
    </source>
</evidence>
<keyword evidence="6 9" id="KW-0408">Iron</keyword>
<name>A0A9D1SJW0_9FIRM</name>
<evidence type="ECO:0000256" key="8">
    <source>
        <dbReference type="ARBA" id="ARBA00023186"/>
    </source>
</evidence>
<dbReference type="SUPFAM" id="SSF102114">
    <property type="entry name" value="Radical SAM enzymes"/>
    <property type="match status" value="1"/>
</dbReference>
<evidence type="ECO:0000256" key="6">
    <source>
        <dbReference type="ARBA" id="ARBA00023004"/>
    </source>
</evidence>
<keyword evidence="9" id="KW-0004">4Fe-4S</keyword>
<keyword evidence="4 9" id="KW-0949">S-adenosyl-L-methionine</keyword>
<dbReference type="InterPro" id="IPR007197">
    <property type="entry name" value="rSAM"/>
</dbReference>
<dbReference type="GO" id="GO:0004109">
    <property type="term" value="F:coproporphyrinogen oxidase activity"/>
    <property type="evidence" value="ECO:0007669"/>
    <property type="project" value="InterPro"/>
</dbReference>
<comment type="function">
    <text evidence="9">Probably acts as a heme chaperone, transferring heme to an unknown acceptor. Binds one molecule of heme per monomer, possibly covalently. Binds 1 [4Fe-4S] cluster. The cluster is coordinated with 3 cysteines and an exchangeable S-adenosyl-L-methionine.</text>
</comment>
<evidence type="ECO:0000313" key="11">
    <source>
        <dbReference type="EMBL" id="HIU62886.1"/>
    </source>
</evidence>
<accession>A0A9D1SJW0</accession>
<dbReference type="GO" id="GO:0046872">
    <property type="term" value="F:metal ion binding"/>
    <property type="evidence" value="ECO:0007669"/>
    <property type="project" value="UniProtKB-UniRule"/>
</dbReference>
<dbReference type="InterPro" id="IPR004559">
    <property type="entry name" value="HemW-like"/>
</dbReference>
<evidence type="ECO:0000256" key="4">
    <source>
        <dbReference type="ARBA" id="ARBA00022691"/>
    </source>
</evidence>
<evidence type="ECO:0000259" key="10">
    <source>
        <dbReference type="PROSITE" id="PS51918"/>
    </source>
</evidence>
<dbReference type="CDD" id="cd01335">
    <property type="entry name" value="Radical_SAM"/>
    <property type="match status" value="1"/>
</dbReference>
<sequence>MSAGLYIHIPFCKSICYYCDFFRGVYDAKRAGEYPAALERDAREFSQEGIRFFDSVYVGGGTPTVLPKDALKAALTGIKRYFVIQEGAEFSCEGNPESFTREKALELKSLGVNRISLGVQSLSDKSLKALGRIHSASEALSAVRLAASEGMRVSADIMLGVPFQGEEDLKEFVARMREAGAEHLSAYMLTLCPGTPLWQAEKRGEFILDDDRLADLYEVFHAAAREAGYERYEVSNWALDGAESRHNLKYWRGEEYVGLGAGAYSMVKGRRFYTEKDIDKYLSGKIVRVTEEVMTQEELEKERVVFGLRTRFGAPQEALKGAGIDVKKLMESAGRFFELRGGALHLKEEFFLVADGIVAKYII</sequence>
<dbReference type="InterPro" id="IPR058240">
    <property type="entry name" value="rSAM_sf"/>
</dbReference>
<reference evidence="11" key="1">
    <citation type="submission" date="2020-10" db="EMBL/GenBank/DDBJ databases">
        <authorList>
            <person name="Gilroy R."/>
        </authorList>
    </citation>
    <scope>NUCLEOTIDE SEQUENCE</scope>
    <source>
        <strain evidence="11">9366</strain>
    </source>
</reference>
<comment type="caution">
    <text evidence="11">The sequence shown here is derived from an EMBL/GenBank/DDBJ whole genome shotgun (WGS) entry which is preliminary data.</text>
</comment>
<dbReference type="SMART" id="SM00729">
    <property type="entry name" value="Elp3"/>
    <property type="match status" value="1"/>
</dbReference>
<comment type="subcellular location">
    <subcellularLocation>
        <location evidence="9">Cytoplasm</location>
    </subcellularLocation>
</comment>
<evidence type="ECO:0000256" key="3">
    <source>
        <dbReference type="ARBA" id="ARBA00022617"/>
    </source>
</evidence>
<proteinExistence type="inferred from homology"/>
<feature type="domain" description="Radical SAM core" evidence="10">
    <location>
        <begin position="1"/>
        <end position="230"/>
    </location>
</feature>
<dbReference type="InterPro" id="IPR034505">
    <property type="entry name" value="Coproporphyrinogen-III_oxidase"/>
</dbReference>
<dbReference type="GO" id="GO:0051539">
    <property type="term" value="F:4 iron, 4 sulfur cluster binding"/>
    <property type="evidence" value="ECO:0007669"/>
    <property type="project" value="UniProtKB-UniRule"/>
</dbReference>
<gene>
    <name evidence="11" type="primary">hemW</name>
    <name evidence="11" type="ORF">IAB07_03855</name>
</gene>
<dbReference type="AlphaFoldDB" id="A0A9D1SJW0"/>
<organism evidence="11 12">
    <name type="scientific">Candidatus Caccalectryoclostridium excrementigallinarum</name>
    <dbReference type="NCBI Taxonomy" id="2840710"/>
    <lineage>
        <taxon>Bacteria</taxon>
        <taxon>Bacillati</taxon>
        <taxon>Bacillota</taxon>
        <taxon>Clostridia</taxon>
        <taxon>Christensenellales</taxon>
        <taxon>Christensenellaceae</taxon>
        <taxon>Christensenellaceae incertae sedis</taxon>
        <taxon>Candidatus Caccalectryoclostridium</taxon>
    </lineage>
</organism>
<dbReference type="EMBL" id="DVNJ01000020">
    <property type="protein sequence ID" value="HIU62886.1"/>
    <property type="molecule type" value="Genomic_DNA"/>
</dbReference>
<keyword evidence="7 9" id="KW-0411">Iron-sulfur</keyword>
<dbReference type="PROSITE" id="PS51918">
    <property type="entry name" value="RADICAL_SAM"/>
    <property type="match status" value="1"/>
</dbReference>
<dbReference type="Proteomes" id="UP000824145">
    <property type="component" value="Unassembled WGS sequence"/>
</dbReference>
<comment type="similarity">
    <text evidence="1">Belongs to the anaerobic coproporphyrinogen-III oxidase family. HemW subfamily.</text>
</comment>
<dbReference type="InterPro" id="IPR013785">
    <property type="entry name" value="Aldolase_TIM"/>
</dbReference>
<evidence type="ECO:0000256" key="5">
    <source>
        <dbReference type="ARBA" id="ARBA00022723"/>
    </source>
</evidence>
<evidence type="ECO:0000256" key="7">
    <source>
        <dbReference type="ARBA" id="ARBA00023014"/>
    </source>
</evidence>
<dbReference type="PANTHER" id="PTHR13932:SF5">
    <property type="entry name" value="RADICAL S-ADENOSYL METHIONINE DOMAIN-CONTAINING PROTEIN 1, MITOCHONDRIAL"/>
    <property type="match status" value="1"/>
</dbReference>
<dbReference type="InterPro" id="IPR006638">
    <property type="entry name" value="Elp3/MiaA/NifB-like_rSAM"/>
</dbReference>
<dbReference type="Pfam" id="PF04055">
    <property type="entry name" value="Radical_SAM"/>
    <property type="match status" value="1"/>
</dbReference>
<dbReference type="NCBIfam" id="TIGR00539">
    <property type="entry name" value="hemN_rel"/>
    <property type="match status" value="1"/>
</dbReference>
<dbReference type="GO" id="GO:0006779">
    <property type="term" value="P:porphyrin-containing compound biosynthetic process"/>
    <property type="evidence" value="ECO:0007669"/>
    <property type="project" value="InterPro"/>
</dbReference>
<keyword evidence="5 9" id="KW-0479">Metal-binding</keyword>
<reference evidence="11" key="2">
    <citation type="journal article" date="2021" name="PeerJ">
        <title>Extensive microbial diversity within the chicken gut microbiome revealed by metagenomics and culture.</title>
        <authorList>
            <person name="Gilroy R."/>
            <person name="Ravi A."/>
            <person name="Getino M."/>
            <person name="Pursley I."/>
            <person name="Horton D.L."/>
            <person name="Alikhan N.F."/>
            <person name="Baker D."/>
            <person name="Gharbi K."/>
            <person name="Hall N."/>
            <person name="Watson M."/>
            <person name="Adriaenssens E.M."/>
            <person name="Foster-Nyarko E."/>
            <person name="Jarju S."/>
            <person name="Secka A."/>
            <person name="Antonio M."/>
            <person name="Oren A."/>
            <person name="Chaudhuri R.R."/>
            <person name="La Ragione R."/>
            <person name="Hildebrand F."/>
            <person name="Pallen M.J."/>
        </authorList>
    </citation>
    <scope>NUCLEOTIDE SEQUENCE</scope>
    <source>
        <strain evidence="11">9366</strain>
    </source>
</reference>
<dbReference type="SFLD" id="SFLDS00029">
    <property type="entry name" value="Radical_SAM"/>
    <property type="match status" value="1"/>
</dbReference>
<keyword evidence="3 9" id="KW-0349">Heme</keyword>
<keyword evidence="8 9" id="KW-0143">Chaperone</keyword>
<evidence type="ECO:0000256" key="9">
    <source>
        <dbReference type="RuleBase" id="RU364116"/>
    </source>
</evidence>
<dbReference type="PANTHER" id="PTHR13932">
    <property type="entry name" value="COPROPORPHYRINIGEN III OXIDASE"/>
    <property type="match status" value="1"/>
</dbReference>